<reference evidence="2" key="1">
    <citation type="journal article" date="2019" name="Int. J. Syst. Evol. Microbiol.">
        <title>The Global Catalogue of Microorganisms (GCM) 10K type strain sequencing project: providing services to taxonomists for standard genome sequencing and annotation.</title>
        <authorList>
            <consortium name="The Broad Institute Genomics Platform"/>
            <consortium name="The Broad Institute Genome Sequencing Center for Infectious Disease"/>
            <person name="Wu L."/>
            <person name="Ma J."/>
        </authorList>
    </citation>
    <scope>NUCLEOTIDE SEQUENCE [LARGE SCALE GENOMIC DNA]</scope>
    <source>
        <strain evidence="2">KCTC 23299</strain>
    </source>
</reference>
<dbReference type="EMBL" id="JBHUOZ010000003">
    <property type="protein sequence ID" value="MFD2921430.1"/>
    <property type="molecule type" value="Genomic_DNA"/>
</dbReference>
<keyword evidence="1" id="KW-0378">Hydrolase</keyword>
<dbReference type="PROSITE" id="PS51257">
    <property type="entry name" value="PROKAR_LIPOPROTEIN"/>
    <property type="match status" value="1"/>
</dbReference>
<dbReference type="InterPro" id="IPR001579">
    <property type="entry name" value="Glyco_hydro_18_chit_AS"/>
</dbReference>
<name>A0ABW6AA91_9BACT</name>
<keyword evidence="2" id="KW-1185">Reference proteome</keyword>
<dbReference type="Proteomes" id="UP001597511">
    <property type="component" value="Unassembled WGS sequence"/>
</dbReference>
<dbReference type="Pfam" id="PF16141">
    <property type="entry name" value="GH18_BT1044-like"/>
    <property type="match status" value="1"/>
</dbReference>
<sequence>MNKFLNLIPVFIIIVLVTACTKQNEPKALDVDIQLKRSNDYFANLRAYKASPHQIYFGWFGGTGGPGNPSFAGIYDAIPDSVDIVSLWGGYPPLGSHNHQLLQKNRSLKGIKFVWCMFGSGVESLMKKNDNTLFLNDKMLAIEKVAKAMADTIALYQLDGFDLDYEPSEASERNAIFGTSFDSPDGSNQYVFKLFQELGKYMGPKSGTENLLIIDGYSEKGVEPYYNYFMQQAYNSSSGANLSSRLLTYGLGECPPEKFVPCENFEDHWRSGGVNFSDPVRGTVPSLFGFAYWQPSGGRKGGIGSYHTEYEYALTPDYYYTRRAIQIMNPAAK</sequence>
<gene>
    <name evidence="1" type="ORF">ACFS6H_17010</name>
</gene>
<comment type="caution">
    <text evidence="1">The sequence shown here is derived from an EMBL/GenBank/DDBJ whole genome shotgun (WGS) entry which is preliminary data.</text>
</comment>
<dbReference type="RefSeq" id="WP_386101717.1">
    <property type="nucleotide sequence ID" value="NZ_JBHUOZ010000003.1"/>
</dbReference>
<organism evidence="1 2">
    <name type="scientific">Terrimonas rubra</name>
    <dbReference type="NCBI Taxonomy" id="1035890"/>
    <lineage>
        <taxon>Bacteria</taxon>
        <taxon>Pseudomonadati</taxon>
        <taxon>Bacteroidota</taxon>
        <taxon>Chitinophagia</taxon>
        <taxon>Chitinophagales</taxon>
        <taxon>Chitinophagaceae</taxon>
        <taxon>Terrimonas</taxon>
    </lineage>
</organism>
<evidence type="ECO:0000313" key="1">
    <source>
        <dbReference type="EMBL" id="MFD2921430.1"/>
    </source>
</evidence>
<dbReference type="SUPFAM" id="SSF51445">
    <property type="entry name" value="(Trans)glycosidases"/>
    <property type="match status" value="1"/>
</dbReference>
<accession>A0ABW6AA91</accession>
<dbReference type="InterPro" id="IPR032320">
    <property type="entry name" value="GH18_BT1044-like"/>
</dbReference>
<dbReference type="Gene3D" id="3.20.20.80">
    <property type="entry name" value="Glycosidases"/>
    <property type="match status" value="1"/>
</dbReference>
<dbReference type="InterPro" id="IPR017853">
    <property type="entry name" value="GH"/>
</dbReference>
<evidence type="ECO:0000313" key="2">
    <source>
        <dbReference type="Proteomes" id="UP001597511"/>
    </source>
</evidence>
<dbReference type="GO" id="GO:0016787">
    <property type="term" value="F:hydrolase activity"/>
    <property type="evidence" value="ECO:0007669"/>
    <property type="project" value="UniProtKB-KW"/>
</dbReference>
<protein>
    <submittedName>
        <fullName evidence="1">Glycoside hydrolase family 18</fullName>
    </submittedName>
</protein>
<proteinExistence type="predicted"/>
<dbReference type="PROSITE" id="PS01095">
    <property type="entry name" value="GH18_1"/>
    <property type="match status" value="1"/>
</dbReference>